<dbReference type="PANTHER" id="PTHR33137:SF4">
    <property type="entry name" value="MEDIATOR OF RNA POLYMERASE II TRANSCRIPTION SUBUNIT 15A-RELATED"/>
    <property type="match status" value="1"/>
</dbReference>
<proteinExistence type="predicted"/>
<dbReference type="GO" id="GO:0003713">
    <property type="term" value="F:transcription coactivator activity"/>
    <property type="evidence" value="ECO:0007669"/>
    <property type="project" value="InterPro"/>
</dbReference>
<keyword evidence="2" id="KW-1185">Reference proteome</keyword>
<evidence type="ECO:0000313" key="2">
    <source>
        <dbReference type="Proteomes" id="UP001206925"/>
    </source>
</evidence>
<name>A0AAD5CTN5_AMBAR</name>
<dbReference type="Proteomes" id="UP001206925">
    <property type="component" value="Unassembled WGS sequence"/>
</dbReference>
<comment type="caution">
    <text evidence="1">The sequence shown here is derived from an EMBL/GenBank/DDBJ whole genome shotgun (WGS) entry which is preliminary data.</text>
</comment>
<organism evidence="1 2">
    <name type="scientific">Ambrosia artemisiifolia</name>
    <name type="common">Common ragweed</name>
    <dbReference type="NCBI Taxonomy" id="4212"/>
    <lineage>
        <taxon>Eukaryota</taxon>
        <taxon>Viridiplantae</taxon>
        <taxon>Streptophyta</taxon>
        <taxon>Embryophyta</taxon>
        <taxon>Tracheophyta</taxon>
        <taxon>Spermatophyta</taxon>
        <taxon>Magnoliopsida</taxon>
        <taxon>eudicotyledons</taxon>
        <taxon>Gunneridae</taxon>
        <taxon>Pentapetalae</taxon>
        <taxon>asterids</taxon>
        <taxon>campanulids</taxon>
        <taxon>Asterales</taxon>
        <taxon>Asteraceae</taxon>
        <taxon>Asteroideae</taxon>
        <taxon>Heliantheae alliance</taxon>
        <taxon>Heliantheae</taxon>
        <taxon>Ambrosia</taxon>
    </lineage>
</organism>
<dbReference type="PANTHER" id="PTHR33137">
    <property type="entry name" value="MEDIATOR OF RNA POLYMERASE II TRANSCRIPTION SUBUNIT 15A-RELATED"/>
    <property type="match status" value="1"/>
</dbReference>
<dbReference type="EMBL" id="JAMZMK010006994">
    <property type="protein sequence ID" value="KAI7746345.1"/>
    <property type="molecule type" value="Genomic_DNA"/>
</dbReference>
<reference evidence="1" key="1">
    <citation type="submission" date="2022-06" db="EMBL/GenBank/DDBJ databases">
        <title>Uncovering the hologenomic basis of an extraordinary plant invasion.</title>
        <authorList>
            <person name="Bieker V.C."/>
            <person name="Martin M.D."/>
            <person name="Gilbert T."/>
            <person name="Hodgins K."/>
            <person name="Battlay P."/>
            <person name="Petersen B."/>
            <person name="Wilson J."/>
        </authorList>
    </citation>
    <scope>NUCLEOTIDE SEQUENCE</scope>
    <source>
        <strain evidence="1">AA19_3_7</strain>
        <tissue evidence="1">Leaf</tissue>
    </source>
</reference>
<dbReference type="InterPro" id="IPR044661">
    <property type="entry name" value="MED15a/b/c-like"/>
</dbReference>
<accession>A0AAD5CTN5</accession>
<protein>
    <submittedName>
        <fullName evidence="1">Uncharacterized protein</fullName>
    </submittedName>
</protein>
<sequence>MMLTIETRLQNPVRSSAAALYNSVNPSVPLASSANNGDWQDEVYQQIKAMKDLYDRYLLDSTAHTGNLNGEDVLEEVYQKIKAMKDLYLLDLIDVHQKVASKLKQHHSYPRQLHEKLKLFKEMVERFIQFLQFPKHGKLANYKDKLGTYERQIISVINTTKRKPGSSQQQPQA</sequence>
<evidence type="ECO:0000313" key="1">
    <source>
        <dbReference type="EMBL" id="KAI7746345.1"/>
    </source>
</evidence>
<dbReference type="AlphaFoldDB" id="A0AAD5CTN5"/>
<gene>
    <name evidence="1" type="ORF">M8C21_030596</name>
</gene>
<dbReference type="GO" id="GO:0031490">
    <property type="term" value="F:chromatin DNA binding"/>
    <property type="evidence" value="ECO:0007669"/>
    <property type="project" value="InterPro"/>
</dbReference>